<dbReference type="GO" id="GO:0020037">
    <property type="term" value="F:heme binding"/>
    <property type="evidence" value="ECO:0007669"/>
    <property type="project" value="InterPro"/>
</dbReference>
<proteinExistence type="inferred from homology"/>
<protein>
    <submittedName>
        <fullName evidence="6">Cytochrome P450 71A2</fullName>
    </submittedName>
</protein>
<dbReference type="EMBL" id="GDJX01025820">
    <property type="protein sequence ID" value="JAT42116.1"/>
    <property type="molecule type" value="Transcribed_RNA"/>
</dbReference>
<dbReference type="InterPro" id="IPR001128">
    <property type="entry name" value="Cyt_P450"/>
</dbReference>
<name>A0A1D1XIA5_9ARAE</name>
<keyword evidence="5" id="KW-0732">Signal</keyword>
<dbReference type="Pfam" id="PF00067">
    <property type="entry name" value="p450"/>
    <property type="match status" value="1"/>
</dbReference>
<dbReference type="InterPro" id="IPR036396">
    <property type="entry name" value="Cyt_P450_sf"/>
</dbReference>
<feature type="chain" id="PRO_5008899489" evidence="5">
    <location>
        <begin position="28"/>
        <end position="333"/>
    </location>
</feature>
<dbReference type="PANTHER" id="PTHR47955:SF15">
    <property type="entry name" value="CYTOCHROME P450 71A2-LIKE"/>
    <property type="match status" value="1"/>
</dbReference>
<comment type="similarity">
    <text evidence="1">Belongs to the cytochrome P450 family.</text>
</comment>
<dbReference type="GO" id="GO:0016705">
    <property type="term" value="F:oxidoreductase activity, acting on paired donors, with incorporation or reduction of molecular oxygen"/>
    <property type="evidence" value="ECO:0007669"/>
    <property type="project" value="InterPro"/>
</dbReference>
<dbReference type="GO" id="GO:0005506">
    <property type="term" value="F:iron ion binding"/>
    <property type="evidence" value="ECO:0007669"/>
    <property type="project" value="InterPro"/>
</dbReference>
<dbReference type="Gene3D" id="1.10.630.10">
    <property type="entry name" value="Cytochrome P450"/>
    <property type="match status" value="1"/>
</dbReference>
<reference evidence="6" key="1">
    <citation type="submission" date="2015-07" db="EMBL/GenBank/DDBJ databases">
        <title>Transcriptome Assembly of Anthurium amnicola.</title>
        <authorList>
            <person name="Suzuki J."/>
        </authorList>
    </citation>
    <scope>NUCLEOTIDE SEQUENCE</scope>
</reference>
<dbReference type="SUPFAM" id="SSF48264">
    <property type="entry name" value="Cytochrome P450"/>
    <property type="match status" value="1"/>
</dbReference>
<feature type="transmembrane region" description="Helical" evidence="4">
    <location>
        <begin position="46"/>
        <end position="65"/>
    </location>
</feature>
<evidence type="ECO:0000256" key="5">
    <source>
        <dbReference type="SAM" id="SignalP"/>
    </source>
</evidence>
<organism evidence="6">
    <name type="scientific">Anthurium amnicola</name>
    <dbReference type="NCBI Taxonomy" id="1678845"/>
    <lineage>
        <taxon>Eukaryota</taxon>
        <taxon>Viridiplantae</taxon>
        <taxon>Streptophyta</taxon>
        <taxon>Embryophyta</taxon>
        <taxon>Tracheophyta</taxon>
        <taxon>Spermatophyta</taxon>
        <taxon>Magnoliopsida</taxon>
        <taxon>Liliopsida</taxon>
        <taxon>Araceae</taxon>
        <taxon>Pothoideae</taxon>
        <taxon>Potheae</taxon>
        <taxon>Anthurium</taxon>
    </lineage>
</organism>
<accession>A0A1D1XIA5</accession>
<evidence type="ECO:0000256" key="4">
    <source>
        <dbReference type="SAM" id="Phobius"/>
    </source>
</evidence>
<dbReference type="AlphaFoldDB" id="A0A1D1XIA5"/>
<feature type="non-terminal residue" evidence="6">
    <location>
        <position position="333"/>
    </location>
</feature>
<keyword evidence="3" id="KW-0408">Iron</keyword>
<gene>
    <name evidence="6" type="primary">CYP71A2_2</name>
    <name evidence="6" type="ORF">g.127268</name>
</gene>
<keyword evidence="4" id="KW-0812">Transmembrane</keyword>
<feature type="non-terminal residue" evidence="6">
    <location>
        <position position="1"/>
    </location>
</feature>
<keyword evidence="4" id="KW-0472">Membrane</keyword>
<sequence length="333" mass="37378">PPSNKSAIPLTIFLFSTLTHSPQVTEAEPNLSPTMPWQWLLQDGFFFSLAFFLPLLILVVLGRCLPRDPKREKLRLPPSPPKLPFLGNLHQLSSLPHRSLRDLARKHGPLMLLHLGQVPTLVVSSAEAAREVMKSRDLAFATRPWSKPADTLTYGSRNVAFAPYGDYWRQAKKVAVVHLFNPKKVQSFRRVREEEVALMVDKIAAACSSLPAPVDLDEVFYSFSNGLVSRIVVGSCSDRDERTKLFRELIDEATALISGFRLDDLFPSLAWLVALPGMDSRLKKLFKKWDGLLTRSWRSTCGEKKTQTGAQRAVTSWTFSPQFTGIPPRISPS</sequence>
<dbReference type="GO" id="GO:0004497">
    <property type="term" value="F:monooxygenase activity"/>
    <property type="evidence" value="ECO:0007669"/>
    <property type="project" value="InterPro"/>
</dbReference>
<keyword evidence="2" id="KW-0479">Metal-binding</keyword>
<evidence type="ECO:0000313" key="6">
    <source>
        <dbReference type="EMBL" id="JAT42116.1"/>
    </source>
</evidence>
<keyword evidence="4" id="KW-1133">Transmembrane helix</keyword>
<evidence type="ECO:0000256" key="2">
    <source>
        <dbReference type="ARBA" id="ARBA00022723"/>
    </source>
</evidence>
<evidence type="ECO:0000256" key="3">
    <source>
        <dbReference type="ARBA" id="ARBA00023004"/>
    </source>
</evidence>
<evidence type="ECO:0000256" key="1">
    <source>
        <dbReference type="ARBA" id="ARBA00010617"/>
    </source>
</evidence>
<dbReference type="PANTHER" id="PTHR47955">
    <property type="entry name" value="CYTOCHROME P450 FAMILY 71 PROTEIN"/>
    <property type="match status" value="1"/>
</dbReference>
<feature type="signal peptide" evidence="5">
    <location>
        <begin position="1"/>
        <end position="27"/>
    </location>
</feature>